<protein>
    <recommendedName>
        <fullName evidence="2">GerMN domain-containing protein</fullName>
    </recommendedName>
</protein>
<name>A0A433VED0_9CYAN</name>
<dbReference type="Pfam" id="PF10646">
    <property type="entry name" value="Germane"/>
    <property type="match status" value="1"/>
</dbReference>
<proteinExistence type="predicted"/>
<keyword evidence="1" id="KW-1133">Transmembrane helix</keyword>
<reference evidence="3" key="2">
    <citation type="journal article" date="2019" name="Genome Biol. Evol.">
        <title>Day and night: Metabolic profiles and evolutionary relationships of six axenic non-marine cyanobacteria.</title>
        <authorList>
            <person name="Will S.E."/>
            <person name="Henke P."/>
            <person name="Boedeker C."/>
            <person name="Huang S."/>
            <person name="Brinkmann H."/>
            <person name="Rohde M."/>
            <person name="Jarek M."/>
            <person name="Friedl T."/>
            <person name="Seufert S."/>
            <person name="Schumacher M."/>
            <person name="Overmann J."/>
            <person name="Neumann-Schaal M."/>
            <person name="Petersen J."/>
        </authorList>
    </citation>
    <scope>NUCLEOTIDE SEQUENCE [LARGE SCALE GENOMIC DNA]</scope>
    <source>
        <strain evidence="3">PCC 7102</strain>
    </source>
</reference>
<evidence type="ECO:0000256" key="1">
    <source>
        <dbReference type="SAM" id="Phobius"/>
    </source>
</evidence>
<evidence type="ECO:0000313" key="4">
    <source>
        <dbReference type="Proteomes" id="UP000271624"/>
    </source>
</evidence>
<organism evidence="3 4">
    <name type="scientific">Dulcicalothrix desertica PCC 7102</name>
    <dbReference type="NCBI Taxonomy" id="232991"/>
    <lineage>
        <taxon>Bacteria</taxon>
        <taxon>Bacillati</taxon>
        <taxon>Cyanobacteriota</taxon>
        <taxon>Cyanophyceae</taxon>
        <taxon>Nostocales</taxon>
        <taxon>Calotrichaceae</taxon>
        <taxon>Dulcicalothrix</taxon>
    </lineage>
</organism>
<dbReference type="AlphaFoldDB" id="A0A433VED0"/>
<dbReference type="OrthoDB" id="510914at2"/>
<reference evidence="3" key="1">
    <citation type="submission" date="2018-12" db="EMBL/GenBank/DDBJ databases">
        <authorList>
            <person name="Will S."/>
            <person name="Neumann-Schaal M."/>
            <person name="Henke P."/>
        </authorList>
    </citation>
    <scope>NUCLEOTIDE SEQUENCE</scope>
    <source>
        <strain evidence="3">PCC 7102</strain>
    </source>
</reference>
<accession>A0A433VED0</accession>
<evidence type="ECO:0000313" key="3">
    <source>
        <dbReference type="EMBL" id="RUT04369.1"/>
    </source>
</evidence>
<dbReference type="SMART" id="SM00909">
    <property type="entry name" value="Germane"/>
    <property type="match status" value="1"/>
</dbReference>
<keyword evidence="1" id="KW-0812">Transmembrane</keyword>
<dbReference type="RefSeq" id="WP_127082974.1">
    <property type="nucleotide sequence ID" value="NZ_RSCL01000011.1"/>
</dbReference>
<feature type="transmembrane region" description="Helical" evidence="1">
    <location>
        <begin position="12"/>
        <end position="32"/>
    </location>
</feature>
<dbReference type="InterPro" id="IPR019606">
    <property type="entry name" value="GerMN"/>
</dbReference>
<sequence length="251" mass="28080">MKSKYNFSIEQDIFKIYVVILLTALAGAILWARNYTLQDINSQQPIASQVKKMPSTKNQSIQPPALTNPTQAPKVNHPAINQPTNQVQVTVPFIKVTQKPKVAINRLEPEAYWLKFEGEQIKLVSQKVVLKEGVSREIAIKQAFNSLLTNYQTTELTTTIPQNTKLLSLKIDKNKIHVNLSTEFTDGGGSDSMIYRVAQVIYTASSIDPKAKVYIYVEGQLLDENHPLGGEGLVLTEPLTRQQLAEDFSIN</sequence>
<dbReference type="EMBL" id="RSCL01000011">
    <property type="protein sequence ID" value="RUT04369.1"/>
    <property type="molecule type" value="Genomic_DNA"/>
</dbReference>
<evidence type="ECO:0000259" key="2">
    <source>
        <dbReference type="SMART" id="SM00909"/>
    </source>
</evidence>
<dbReference type="Proteomes" id="UP000271624">
    <property type="component" value="Unassembled WGS sequence"/>
</dbReference>
<keyword evidence="4" id="KW-1185">Reference proteome</keyword>
<comment type="caution">
    <text evidence="3">The sequence shown here is derived from an EMBL/GenBank/DDBJ whole genome shotgun (WGS) entry which is preliminary data.</text>
</comment>
<keyword evidence="1" id="KW-0472">Membrane</keyword>
<feature type="domain" description="GerMN" evidence="2">
    <location>
        <begin position="140"/>
        <end position="226"/>
    </location>
</feature>
<gene>
    <name evidence="3" type="ORF">DSM106972_045970</name>
</gene>